<protein>
    <submittedName>
        <fullName evidence="9">ABC transporter permease</fullName>
    </submittedName>
</protein>
<dbReference type="PANTHER" id="PTHR43163:SF3">
    <property type="entry name" value="PEPTIDE ABC TRANSPORTER PERMEASE PROTEIN"/>
    <property type="match status" value="1"/>
</dbReference>
<feature type="domain" description="ABC transmembrane type-1" evidence="8">
    <location>
        <begin position="61"/>
        <end position="199"/>
    </location>
</feature>
<dbReference type="EMBL" id="QWEA01001264">
    <property type="protein sequence ID" value="RIJ03306.1"/>
    <property type="molecule type" value="Genomic_DNA"/>
</dbReference>
<keyword evidence="2 7" id="KW-0813">Transport</keyword>
<dbReference type="InterPro" id="IPR035906">
    <property type="entry name" value="MetI-like_sf"/>
</dbReference>
<keyword evidence="5 7" id="KW-1133">Transmembrane helix</keyword>
<keyword evidence="4 7" id="KW-0812">Transmembrane</keyword>
<dbReference type="GO" id="GO:0005886">
    <property type="term" value="C:plasma membrane"/>
    <property type="evidence" value="ECO:0007669"/>
    <property type="project" value="UniProtKB-SubCell"/>
</dbReference>
<sequence>SGALAGSGATAAERDALRTDLGLDRPVAERYLTWAAGALHGDLGRSLVSGREIAPLLGERLIDTLTITALAVAVIAVVATCLGLASGMREDSAADRLLTTLTVVMMATPDFLVAIALLVLLTSLVPVLPAVALLPLGDAAWQHPEVLVLPVATLALAGAGPAARMLRATVVDVMRAPFIEHARLNGIHGLRLALVHVLP</sequence>
<dbReference type="InterPro" id="IPR000515">
    <property type="entry name" value="MetI-like"/>
</dbReference>
<dbReference type="Pfam" id="PF00528">
    <property type="entry name" value="BPD_transp_1"/>
    <property type="match status" value="1"/>
</dbReference>
<dbReference type="SUPFAM" id="SSF161098">
    <property type="entry name" value="MetI-like"/>
    <property type="match status" value="1"/>
</dbReference>
<organism evidence="9 10">
    <name type="scientific">Clavibacter michiganensis subsp. insidiosus</name>
    <dbReference type="NCBI Taxonomy" id="33014"/>
    <lineage>
        <taxon>Bacteria</taxon>
        <taxon>Bacillati</taxon>
        <taxon>Actinomycetota</taxon>
        <taxon>Actinomycetes</taxon>
        <taxon>Micrococcales</taxon>
        <taxon>Microbacteriaceae</taxon>
        <taxon>Clavibacter</taxon>
    </lineage>
</organism>
<dbReference type="Gene3D" id="1.10.3720.10">
    <property type="entry name" value="MetI-like"/>
    <property type="match status" value="1"/>
</dbReference>
<accession>A0A399PA55</accession>
<dbReference type="AlphaFoldDB" id="A0A399PA55"/>
<dbReference type="GO" id="GO:0055085">
    <property type="term" value="P:transmembrane transport"/>
    <property type="evidence" value="ECO:0007669"/>
    <property type="project" value="InterPro"/>
</dbReference>
<evidence type="ECO:0000256" key="4">
    <source>
        <dbReference type="ARBA" id="ARBA00022692"/>
    </source>
</evidence>
<evidence type="ECO:0000313" key="10">
    <source>
        <dbReference type="Proteomes" id="UP000266634"/>
    </source>
</evidence>
<evidence type="ECO:0000256" key="1">
    <source>
        <dbReference type="ARBA" id="ARBA00004651"/>
    </source>
</evidence>
<comment type="caution">
    <text evidence="9">The sequence shown here is derived from an EMBL/GenBank/DDBJ whole genome shotgun (WGS) entry which is preliminary data.</text>
</comment>
<keyword evidence="6 7" id="KW-0472">Membrane</keyword>
<dbReference type="Proteomes" id="UP000266634">
    <property type="component" value="Unassembled WGS sequence"/>
</dbReference>
<feature type="transmembrane region" description="Helical" evidence="7">
    <location>
        <begin position="65"/>
        <end position="85"/>
    </location>
</feature>
<comment type="subcellular location">
    <subcellularLocation>
        <location evidence="1 7">Cell membrane</location>
        <topology evidence="1 7">Multi-pass membrane protein</topology>
    </subcellularLocation>
</comment>
<evidence type="ECO:0000256" key="6">
    <source>
        <dbReference type="ARBA" id="ARBA00023136"/>
    </source>
</evidence>
<keyword evidence="3" id="KW-1003">Cell membrane</keyword>
<proteinExistence type="inferred from homology"/>
<evidence type="ECO:0000256" key="2">
    <source>
        <dbReference type="ARBA" id="ARBA00022448"/>
    </source>
</evidence>
<evidence type="ECO:0000313" key="9">
    <source>
        <dbReference type="EMBL" id="RIJ03306.1"/>
    </source>
</evidence>
<evidence type="ECO:0000256" key="5">
    <source>
        <dbReference type="ARBA" id="ARBA00022989"/>
    </source>
</evidence>
<gene>
    <name evidence="9" type="ORF">DZF93_17990</name>
</gene>
<evidence type="ECO:0000256" key="7">
    <source>
        <dbReference type="RuleBase" id="RU363032"/>
    </source>
</evidence>
<comment type="similarity">
    <text evidence="7">Belongs to the binding-protein-dependent transport system permease family.</text>
</comment>
<dbReference type="PANTHER" id="PTHR43163">
    <property type="entry name" value="DIPEPTIDE TRANSPORT SYSTEM PERMEASE PROTEIN DPPB-RELATED"/>
    <property type="match status" value="1"/>
</dbReference>
<evidence type="ECO:0000256" key="3">
    <source>
        <dbReference type="ARBA" id="ARBA00022475"/>
    </source>
</evidence>
<feature type="non-terminal residue" evidence="9">
    <location>
        <position position="1"/>
    </location>
</feature>
<dbReference type="PROSITE" id="PS50928">
    <property type="entry name" value="ABC_TM1"/>
    <property type="match status" value="1"/>
</dbReference>
<reference evidence="9 10" key="1">
    <citation type="submission" date="2018-08" db="EMBL/GenBank/DDBJ databases">
        <title>Genome Sequence of Clavibacter michiganensis Subspecies type strains, and the Atypical Peach-Colored Strains Isolated from Tomato.</title>
        <authorList>
            <person name="Osdaghi E."/>
            <person name="Portier P."/>
            <person name="Briand M."/>
            <person name="Jacques M.-A."/>
        </authorList>
    </citation>
    <scope>NUCLEOTIDE SEQUENCE [LARGE SCALE GENOMIC DNA]</scope>
    <source>
        <strain evidence="9 10">CFBP 6488</strain>
    </source>
</reference>
<name>A0A399PA55_9MICO</name>
<feature type="transmembrane region" description="Helical" evidence="7">
    <location>
        <begin position="97"/>
        <end position="127"/>
    </location>
</feature>
<feature type="transmembrane region" description="Helical" evidence="7">
    <location>
        <begin position="147"/>
        <end position="166"/>
    </location>
</feature>
<feature type="non-terminal residue" evidence="9">
    <location>
        <position position="199"/>
    </location>
</feature>
<evidence type="ECO:0000259" key="8">
    <source>
        <dbReference type="PROSITE" id="PS50928"/>
    </source>
</evidence>